<reference evidence="1" key="1">
    <citation type="submission" date="2014-09" db="EMBL/GenBank/DDBJ databases">
        <authorList>
            <person name="Magalhaes I.L.F."/>
            <person name="Oliveira U."/>
            <person name="Santos F.R."/>
            <person name="Vidigal T.H.D.A."/>
            <person name="Brescovit A.D."/>
            <person name="Santos A.J."/>
        </authorList>
    </citation>
    <scope>NUCLEOTIDE SEQUENCE</scope>
    <source>
        <tissue evidence="1">Shoot tissue taken approximately 20 cm above the soil surface</tissue>
    </source>
</reference>
<reference evidence="1" key="2">
    <citation type="journal article" date="2015" name="Data Brief">
        <title>Shoot transcriptome of the giant reed, Arundo donax.</title>
        <authorList>
            <person name="Barrero R.A."/>
            <person name="Guerrero F.D."/>
            <person name="Moolhuijzen P."/>
            <person name="Goolsby J.A."/>
            <person name="Tidwell J."/>
            <person name="Bellgard S.E."/>
            <person name="Bellgard M.I."/>
        </authorList>
    </citation>
    <scope>NUCLEOTIDE SEQUENCE</scope>
    <source>
        <tissue evidence="1">Shoot tissue taken approximately 20 cm above the soil surface</tissue>
    </source>
</reference>
<protein>
    <submittedName>
        <fullName evidence="1">Uncharacterized protein</fullName>
    </submittedName>
</protein>
<dbReference type="AlphaFoldDB" id="A0A0A9EAT7"/>
<name>A0A0A9EAT7_ARUDO</name>
<proteinExistence type="predicted"/>
<accession>A0A0A9EAT7</accession>
<evidence type="ECO:0000313" key="1">
    <source>
        <dbReference type="EMBL" id="JAD97151.1"/>
    </source>
</evidence>
<sequence>MIVTFLCDPNPDIFQCCKLFWIAFLKNIFVQ</sequence>
<organism evidence="1">
    <name type="scientific">Arundo donax</name>
    <name type="common">Giant reed</name>
    <name type="synonym">Donax arundinaceus</name>
    <dbReference type="NCBI Taxonomy" id="35708"/>
    <lineage>
        <taxon>Eukaryota</taxon>
        <taxon>Viridiplantae</taxon>
        <taxon>Streptophyta</taxon>
        <taxon>Embryophyta</taxon>
        <taxon>Tracheophyta</taxon>
        <taxon>Spermatophyta</taxon>
        <taxon>Magnoliopsida</taxon>
        <taxon>Liliopsida</taxon>
        <taxon>Poales</taxon>
        <taxon>Poaceae</taxon>
        <taxon>PACMAD clade</taxon>
        <taxon>Arundinoideae</taxon>
        <taxon>Arundineae</taxon>
        <taxon>Arundo</taxon>
    </lineage>
</organism>
<dbReference type="EMBL" id="GBRH01200744">
    <property type="protein sequence ID" value="JAD97151.1"/>
    <property type="molecule type" value="Transcribed_RNA"/>
</dbReference>